<accession>A0A845QE12</accession>
<dbReference type="Proteomes" id="UP000470384">
    <property type="component" value="Unassembled WGS sequence"/>
</dbReference>
<gene>
    <name evidence="1" type="ORF">GTQ45_12100</name>
</gene>
<evidence type="ECO:0000313" key="1">
    <source>
        <dbReference type="EMBL" id="NBG96476.1"/>
    </source>
</evidence>
<keyword evidence="2" id="KW-1185">Reference proteome</keyword>
<reference evidence="1 2" key="1">
    <citation type="journal article" date="2016" name="Int. J. Syst. Evol. Microbiol.">
        <title>Pyruvatibacter mobilis gen. nov., sp. nov., a marine bacterium from the culture broth of Picochlorum sp. 122.</title>
        <authorList>
            <person name="Wang G."/>
            <person name="Tang M."/>
            <person name="Wu H."/>
            <person name="Dai S."/>
            <person name="Li T."/>
            <person name="Chen C."/>
            <person name="He H."/>
            <person name="Fan J."/>
            <person name="Xiang W."/>
            <person name="Li X."/>
        </authorList>
    </citation>
    <scope>NUCLEOTIDE SEQUENCE [LARGE SCALE GENOMIC DNA]</scope>
    <source>
        <strain evidence="1 2">GYP-11</strain>
    </source>
</reference>
<evidence type="ECO:0000313" key="2">
    <source>
        <dbReference type="Proteomes" id="UP000470384"/>
    </source>
</evidence>
<dbReference type="RefSeq" id="WP_160588551.1">
    <property type="nucleotide sequence ID" value="NZ_BMHN01000001.1"/>
</dbReference>
<proteinExistence type="predicted"/>
<evidence type="ECO:0008006" key="3">
    <source>
        <dbReference type="Google" id="ProtNLM"/>
    </source>
</evidence>
<dbReference type="EMBL" id="WXYQ01000009">
    <property type="protein sequence ID" value="NBG96476.1"/>
    <property type="molecule type" value="Genomic_DNA"/>
</dbReference>
<dbReference type="AlphaFoldDB" id="A0A845QE12"/>
<organism evidence="1 2">
    <name type="scientific">Pyruvatibacter mobilis</name>
    <dbReference type="NCBI Taxonomy" id="1712261"/>
    <lineage>
        <taxon>Bacteria</taxon>
        <taxon>Pseudomonadati</taxon>
        <taxon>Pseudomonadota</taxon>
        <taxon>Alphaproteobacteria</taxon>
        <taxon>Hyphomicrobiales</taxon>
        <taxon>Parvibaculaceae</taxon>
        <taxon>Pyruvatibacter</taxon>
    </lineage>
</organism>
<dbReference type="OrthoDB" id="7677847at2"/>
<sequence>MPSLHPRPEQKQWQPPVTFLDDMAALATALDRIITRENALALENRLMDIGALAPEKTKIAVDYDRHARALKADPAKLHAASDETRGRLRAAVQSLEGKLEENRMLLGAAKDVSEGIVKAAARAASEARAPTIGYAPKSTAKARPVAATATIALDKRV</sequence>
<name>A0A845QE12_9HYPH</name>
<dbReference type="GeneID" id="300654160"/>
<comment type="caution">
    <text evidence="1">The sequence shown here is derived from an EMBL/GenBank/DDBJ whole genome shotgun (WGS) entry which is preliminary data.</text>
</comment>
<protein>
    <recommendedName>
        <fullName evidence="3">FlgN protein</fullName>
    </recommendedName>
</protein>